<feature type="region of interest" description="Disordered" evidence="6">
    <location>
        <begin position="958"/>
        <end position="987"/>
    </location>
</feature>
<evidence type="ECO:0000256" key="6">
    <source>
        <dbReference type="SAM" id="MobiDB-lite"/>
    </source>
</evidence>
<dbReference type="GO" id="GO:0005524">
    <property type="term" value="F:ATP binding"/>
    <property type="evidence" value="ECO:0007669"/>
    <property type="project" value="UniProtKB-KW"/>
</dbReference>
<dbReference type="GO" id="GO:0005634">
    <property type="term" value="C:nucleus"/>
    <property type="evidence" value="ECO:0007669"/>
    <property type="project" value="TreeGrafter"/>
</dbReference>
<keyword evidence="9" id="KW-1185">Reference proteome</keyword>
<feature type="compositionally biased region" description="Polar residues" evidence="6">
    <location>
        <begin position="1596"/>
        <end position="1608"/>
    </location>
</feature>
<accession>A0AAD6ULB9</accession>
<dbReference type="CDD" id="cd18008">
    <property type="entry name" value="DEXDc_SHPRH-like"/>
    <property type="match status" value="1"/>
</dbReference>
<dbReference type="InterPro" id="IPR014001">
    <property type="entry name" value="Helicase_ATP-bd"/>
</dbReference>
<evidence type="ECO:0000313" key="9">
    <source>
        <dbReference type="Proteomes" id="UP001219525"/>
    </source>
</evidence>
<dbReference type="Proteomes" id="UP001219525">
    <property type="component" value="Unassembled WGS sequence"/>
</dbReference>
<dbReference type="PANTHER" id="PTHR45626">
    <property type="entry name" value="TRANSCRIPTION TERMINATION FACTOR 2-RELATED"/>
    <property type="match status" value="1"/>
</dbReference>
<feature type="coiled-coil region" evidence="5">
    <location>
        <begin position="781"/>
        <end position="840"/>
    </location>
</feature>
<feature type="compositionally biased region" description="Basic and acidic residues" evidence="6">
    <location>
        <begin position="961"/>
        <end position="979"/>
    </location>
</feature>
<feature type="coiled-coil region" evidence="5">
    <location>
        <begin position="617"/>
        <end position="749"/>
    </location>
</feature>
<keyword evidence="3" id="KW-0347">Helicase</keyword>
<dbReference type="InterPro" id="IPR038718">
    <property type="entry name" value="SNF2-like_sf"/>
</dbReference>
<dbReference type="SMART" id="SM00487">
    <property type="entry name" value="DEXDc"/>
    <property type="match status" value="1"/>
</dbReference>
<keyword evidence="4" id="KW-0067">ATP-binding</keyword>
<feature type="region of interest" description="Disordered" evidence="6">
    <location>
        <begin position="1376"/>
        <end position="1398"/>
    </location>
</feature>
<proteinExistence type="predicted"/>
<reference evidence="8" key="1">
    <citation type="submission" date="2023-03" db="EMBL/GenBank/DDBJ databases">
        <title>Massive genome expansion in bonnet fungi (Mycena s.s.) driven by repeated elements and novel gene families across ecological guilds.</title>
        <authorList>
            <consortium name="Lawrence Berkeley National Laboratory"/>
            <person name="Harder C.B."/>
            <person name="Miyauchi S."/>
            <person name="Viragh M."/>
            <person name="Kuo A."/>
            <person name="Thoen E."/>
            <person name="Andreopoulos B."/>
            <person name="Lu D."/>
            <person name="Skrede I."/>
            <person name="Drula E."/>
            <person name="Henrissat B."/>
            <person name="Morin E."/>
            <person name="Kohler A."/>
            <person name="Barry K."/>
            <person name="LaButti K."/>
            <person name="Morin E."/>
            <person name="Salamov A."/>
            <person name="Lipzen A."/>
            <person name="Mereny Z."/>
            <person name="Hegedus B."/>
            <person name="Baldrian P."/>
            <person name="Stursova M."/>
            <person name="Weitz H."/>
            <person name="Taylor A."/>
            <person name="Grigoriev I.V."/>
            <person name="Nagy L.G."/>
            <person name="Martin F."/>
            <person name="Kauserud H."/>
        </authorList>
    </citation>
    <scope>NUCLEOTIDE SEQUENCE</scope>
    <source>
        <strain evidence="8">9144</strain>
    </source>
</reference>
<dbReference type="SUPFAM" id="SSF52540">
    <property type="entry name" value="P-loop containing nucleoside triphosphate hydrolases"/>
    <property type="match status" value="2"/>
</dbReference>
<gene>
    <name evidence="8" type="ORF">GGX14DRAFT_580158</name>
</gene>
<evidence type="ECO:0000259" key="7">
    <source>
        <dbReference type="PROSITE" id="PS51192"/>
    </source>
</evidence>
<feature type="compositionally biased region" description="Basic and acidic residues" evidence="6">
    <location>
        <begin position="1611"/>
        <end position="1620"/>
    </location>
</feature>
<dbReference type="InterPro" id="IPR000330">
    <property type="entry name" value="SNF2_N"/>
</dbReference>
<keyword evidence="5" id="KW-0175">Coiled coil</keyword>
<dbReference type="PANTHER" id="PTHR45626:SF17">
    <property type="entry name" value="HELICASE-LIKE TRANSCRIPTION FACTOR"/>
    <property type="match status" value="1"/>
</dbReference>
<dbReference type="Gene3D" id="3.40.50.10810">
    <property type="entry name" value="Tandem AAA-ATPase domain"/>
    <property type="match status" value="1"/>
</dbReference>
<sequence length="1672" mass="188906">MPLCHHQRQALLWALQQEDPPLPTSGCNVQFWRFLPKRVGLFQNTLHRKILGAADLKAGLGRGGLLADDMGLVRKTLTIVALIALTKDTPIDGYSQTTLIVAPLSVLDTWKNEIEKHCPSLTYHVYHPGGQKVGPKVDFTLVDVVITNYESIRNSEKRLSQPKWRRIVFDEAHYIRNHKTQTHQAVLALHAHSRWALTGTPIINNLKDVGAIVAVLKTCKPLDDPDYWDIHIGAGSKLDKDEIANFKRLLTYIYLCRTKELKDQEGNRIVTYQTVTIELSPEQETLYDSVATSGKASLIKIIDSSTRGLAENMFTIILRLRQVVLHPLLLPTDYQASAAESQVVYVCAALGIVKKTDLSPPANTFSVQDALALLKVAPVFGAKGKLKTERYTGEEADEEPEDDEDAELRASAKLEALVVLLKQISRDDKSLVFSSFVNWWQPSIERQAVDRVNRIGQTKEVNVFRLVAQDTIEERVLKIQASKTALINTVLSEMKAKENTGPSEKRKALEDKLRQHVLFESCGGEIDRVILPRLTELLKRLLNHPWQADFRRHAPYIQVAVGVICAGLLSEGLPSAKFSRVYRDETCRKETTRFPEFRELQQSKTISDDTYMRAQARKLLQEEVAEWKKKYHNLLDRNREGVDLQKMKTLDNRQDQDLQKIAELEKRQIFDHQKNAKLENERDKVQKELELIRLNLEKEHTRLKNELDAERHKLISEHQAVLSLRDDELGSLRAELQRVQAELNVKAQRNSEVNTIALLIVKHLRHDIQNQAVLSLRDDELKGLHSELQRVQAELDVERAQTIRGDSERQAILVAQNAELERFRSDLQHARAELDVERQNSTKADSEVNNFALLIVKHLRHDIQHQAALSSRDAELDGVHSQLQNLQKELDIEREKSTRSDCEHRAGLSSRDGKLKSVHPEVQRVQAELNHLRHDIQHQATPSSRDVNLDRVCFQLPNVREGPDMEREDSARPDSEHHAALSSQDPELDGVFFQPQNVQEELHAQTDAGLHLLQFEGVDNGFNIQRESIATPVHDGGNHPPPASPVQRDDFQIMYVGEQFNSSPEQLVLPQPPEEGLNWQQIYTQHDLGQLAYAQLAKAPTGLVKADTLSTQAHCFCHALARIVGEPRLFSISEEQQLLQEAPFAALSEAMVSDLKSGTRTRKKSKLDDWRPGVAQDLSKDQIAMKTIHNWVFFCTALKLSDEGAADLFVETIVARHSGREYEALQILIRAQVNAHNGLSEISLRDVMTALDEIKADIGQPITDLKWARSRCTEWNKILRSYFALDSEVIQDCEELLKAVVTVLREMRRVNVGQNKKLTREFQDAVKSSGLCDTLGVLTNPYEFREVNYPYIQLSEGLYHWRISFGAVHDSWTAKECQGPDTSGPYGSGNKEDYMKPRGKRVGHNIDVKGWTSQMEDPAIWDIWVLWRDICDVRADGWDTDYNVANPLLRQLLRGAALERAHLKQVKEELLGDYRSPGGRKENSCAPDVRQACANCVGNSDLSPNEHYTVFYKQAWRPKDELDQLKGAKLTFAEDGDVLQTDNNLPVFSPAQLGYLKIAPRPEVQTRCGRDVHVILGDGEVQGMVSYGTWRTPTLNRLRSHHTPQASQIAAEKKRSEDKQLGGSIQMSGSRVPMGGRPGSGYGVYAHHDAQTVEGMEALQGTAEASGHGIFA</sequence>
<dbReference type="Gene3D" id="3.40.50.300">
    <property type="entry name" value="P-loop containing nucleotide triphosphate hydrolases"/>
    <property type="match status" value="2"/>
</dbReference>
<protein>
    <submittedName>
        <fullName evidence="8">SNF2 family N-terminal domain-containing protein</fullName>
    </submittedName>
</protein>
<dbReference type="InterPro" id="IPR027417">
    <property type="entry name" value="P-loop_NTPase"/>
</dbReference>
<keyword evidence="2" id="KW-0378">Hydrolase</keyword>
<dbReference type="PROSITE" id="PS51192">
    <property type="entry name" value="HELICASE_ATP_BIND_1"/>
    <property type="match status" value="1"/>
</dbReference>
<dbReference type="GO" id="GO:0006281">
    <property type="term" value="P:DNA repair"/>
    <property type="evidence" value="ECO:0007669"/>
    <property type="project" value="TreeGrafter"/>
</dbReference>
<dbReference type="InterPro" id="IPR050628">
    <property type="entry name" value="SNF2_RAD54_helicase_TF"/>
</dbReference>
<evidence type="ECO:0000256" key="5">
    <source>
        <dbReference type="SAM" id="Coils"/>
    </source>
</evidence>
<dbReference type="GO" id="GO:0016787">
    <property type="term" value="F:hydrolase activity"/>
    <property type="evidence" value="ECO:0007669"/>
    <property type="project" value="UniProtKB-KW"/>
</dbReference>
<evidence type="ECO:0000256" key="2">
    <source>
        <dbReference type="ARBA" id="ARBA00022801"/>
    </source>
</evidence>
<evidence type="ECO:0000313" key="8">
    <source>
        <dbReference type="EMBL" id="KAJ7190061.1"/>
    </source>
</evidence>
<dbReference type="EMBL" id="JARJCW010000158">
    <property type="protein sequence ID" value="KAJ7190061.1"/>
    <property type="molecule type" value="Genomic_DNA"/>
</dbReference>
<dbReference type="Pfam" id="PF00176">
    <property type="entry name" value="SNF2-rel_dom"/>
    <property type="match status" value="1"/>
</dbReference>
<evidence type="ECO:0000256" key="4">
    <source>
        <dbReference type="ARBA" id="ARBA00022840"/>
    </source>
</evidence>
<dbReference type="GO" id="GO:0008094">
    <property type="term" value="F:ATP-dependent activity, acting on DNA"/>
    <property type="evidence" value="ECO:0007669"/>
    <property type="project" value="TreeGrafter"/>
</dbReference>
<comment type="caution">
    <text evidence="8">The sequence shown here is derived from an EMBL/GenBank/DDBJ whole genome shotgun (WGS) entry which is preliminary data.</text>
</comment>
<feature type="region of interest" description="Disordered" evidence="6">
    <location>
        <begin position="1596"/>
        <end position="1633"/>
    </location>
</feature>
<feature type="region of interest" description="Disordered" evidence="6">
    <location>
        <begin position="892"/>
        <end position="918"/>
    </location>
</feature>
<feature type="domain" description="Helicase ATP-binding" evidence="7">
    <location>
        <begin position="55"/>
        <end position="219"/>
    </location>
</feature>
<evidence type="ECO:0000256" key="3">
    <source>
        <dbReference type="ARBA" id="ARBA00022806"/>
    </source>
</evidence>
<evidence type="ECO:0000256" key="1">
    <source>
        <dbReference type="ARBA" id="ARBA00022741"/>
    </source>
</evidence>
<organism evidence="8 9">
    <name type="scientific">Mycena pura</name>
    <dbReference type="NCBI Taxonomy" id="153505"/>
    <lineage>
        <taxon>Eukaryota</taxon>
        <taxon>Fungi</taxon>
        <taxon>Dikarya</taxon>
        <taxon>Basidiomycota</taxon>
        <taxon>Agaricomycotina</taxon>
        <taxon>Agaricomycetes</taxon>
        <taxon>Agaricomycetidae</taxon>
        <taxon>Agaricales</taxon>
        <taxon>Marasmiineae</taxon>
        <taxon>Mycenaceae</taxon>
        <taxon>Mycena</taxon>
    </lineage>
</organism>
<name>A0AAD6ULB9_9AGAR</name>
<keyword evidence="1" id="KW-0547">Nucleotide-binding</keyword>